<keyword evidence="1" id="KW-0732">Signal</keyword>
<dbReference type="Pfam" id="PF12951">
    <property type="entry name" value="PATR"/>
    <property type="match status" value="4"/>
</dbReference>
<sequence length="1788" mass="178536">MPWFSGTATAHGNFTLASGSTVDVDVALVDQNQLGAFASGWDGASLTVTSSNAGTLILSGTNTYTGATLLNGGTLALATPGDAGLALAGSPLISFAGTAALNIRGDATIGSRITVGGGAVSAVDIDAGKLATFTLPLAGGSRHTDVVTGGRLAVSGSALFADNKAQSVYGAALNAANGALVTFGDMARFTGNTVNKDGGALVLSGTVIFRNGAVFASNTAGLNSDGSLSGYVSGNTRNAGGGAIATPLNTPAQYLYIGSNAGAPTLFENNVAHGMGGAIYMVGGHLELDAARNDIIFRGNTYEKYGNSLTGVINGRNSIFMRETDLTLNADAGRTIYFYDQIMQDATGGTVKAITKTGDGRVYFTGANTTGIENLAMSMGLLGAAGARSRTLVNAGLFELADGMIYGSNQDGVDFTLATSATLRTSGAGNISLRGGGLFFQNGSLVDITGNTTLTLTSGTARFEGGSVFAGQGTLATNSVANSVIIGASAGDTVTGLVNAGGTLTVSARLSGTGALDKTGAGRLVLTGTGSRVGAMSVTAGLADHRQRGAFTTDGDYTVAAGGTLALSGSSSIVSGGAYAQDGALLVTAGANAPAITAQTSTLGAASTLTVTGFTGAASGTKASQILSATSHVLIHTTGGITGDFAVKNITGPGASPQDFLLTGGYIRSGTDYVLGSQQAWFSGTPTSHGNFTLGAGESFDIDVTLANTIAHAGWDGRSLTKKGDGLLILSAGNTYSGSTSVQAGELRITHTAALGAGGAGGAGGLVDIAANATLTGTFAGAYTFTNTLTGAGLLDVNLTTQGNIFALTGNNTAFTGTARLANSTFTLANNTFAAATLVSATGNHTTVATGTNTLAGLVLDGGRVDFDTNVPADVISPACIDAGTGTINLVTGTVGVRIPAGATTPAAPQTPLLQQDDGALTKLAGSATTTGNIGGIKLLDLNTNALVTATQTAAISQSGAQVATGTYGYGLATGDAAGSNGLYVSYGLVAVDILANQTLLLASDTAAPAGAAEFHAVISGSGHLALAATSAITLNAANTYTGTTTITSGTVIAGANNALGSTSHLAITNTAALDLNGKTQTIGAYTGATGAGLLLNGGTLTVSATNGGSGRFDDRGARTGLGGGVLVLNGGTASGELTGAGRLELQSGTFTVTAANTGLAAGTTIAAGATADLKHTAALGSGSIAVDGALKLDLTAGGTFANALSGTGALIKTNTGTAVIAQANAGFAGNARVELGRLVLENLSALGAGATAAPVSVDAGATLEYRNANGAMRNAVSGSGTLAVTNSGSLAIAHDNTIANVALDNAVVYLSATNALGGSAARVDADAGSALWLAVDNARLGAMTLNGAKLGFTHSGSGVPPLFKTATLASLAGSNATLEFNVDFTATGLAAPGGAADHLTVTGTSAGTHTVAVNALGTVPGSGETAIPLITDARGAADYRLAGGKVDFGLTEFELASGAAASSTLPLAADTWYLFGTGLSEAADAIIDTASLLGKDWHYSLDALYLRMGDVRAELSGVEHPMGNVWVRSRGYRLNASNELSGRGFDQYAYGVTAGGDKAFRTESGVNLVGGFVDVGRITRDFDGNNEGATSNVSAGLYGTVLKDNGWYADLIFKADRYRHNFDAVSTSGRVISGDYSSNAYGVSLELGRRLERANGWWAEPSVQAAVAWLGGASYRTTPENTAINVKVDGSRAAQYRGLVRFGKQLRDSRWAPYGKLGAVRTDTDGGVIHAHDRTFASDFDGWRLEAGLGAAYRLNASSQLYLDYEYGRASAYERPWSLNLGYRRFW</sequence>
<dbReference type="PROSITE" id="PS51208">
    <property type="entry name" value="AUTOTRANSPORTER"/>
    <property type="match status" value="1"/>
</dbReference>
<dbReference type="SUPFAM" id="SSF51126">
    <property type="entry name" value="Pectin lyase-like"/>
    <property type="match status" value="1"/>
</dbReference>
<evidence type="ECO:0000256" key="1">
    <source>
        <dbReference type="ARBA" id="ARBA00022729"/>
    </source>
</evidence>
<evidence type="ECO:0000259" key="2">
    <source>
        <dbReference type="PROSITE" id="PS51208"/>
    </source>
</evidence>
<dbReference type="PANTHER" id="PTHR35037:SF3">
    <property type="entry name" value="C-TERMINAL REGION OF AIDA-LIKE PROTEIN"/>
    <property type="match status" value="1"/>
</dbReference>
<dbReference type="InterPro" id="IPR003991">
    <property type="entry name" value="Pertactin_virulence_factor"/>
</dbReference>
<dbReference type="SUPFAM" id="SSF103515">
    <property type="entry name" value="Autotransporter"/>
    <property type="match status" value="1"/>
</dbReference>
<dbReference type="InterPro" id="IPR006315">
    <property type="entry name" value="OM_autotransptr_brl_dom"/>
</dbReference>
<proteinExistence type="predicted"/>
<reference evidence="3 4" key="1">
    <citation type="submission" date="2016-01" db="EMBL/GenBank/DDBJ databases">
        <title>High potential of lignocellulose degradation of a new Verrucomicrobia species.</title>
        <authorList>
            <person name="Wang Y."/>
            <person name="Shi Y."/>
            <person name="Qiu Z."/>
            <person name="Liu S."/>
            <person name="Yang H."/>
        </authorList>
    </citation>
    <scope>NUCLEOTIDE SEQUENCE [LARGE SCALE GENOMIC DNA]</scope>
    <source>
        <strain evidence="3 4">TSB47</strain>
    </source>
</reference>
<gene>
    <name evidence="3" type="ORF">AW736_02755</name>
</gene>
<dbReference type="Pfam" id="PF03212">
    <property type="entry name" value="Pertactin"/>
    <property type="match status" value="1"/>
</dbReference>
<dbReference type="InterPro" id="IPR036709">
    <property type="entry name" value="Autotransporte_beta_dom_sf"/>
</dbReference>
<dbReference type="InterPro" id="IPR051551">
    <property type="entry name" value="Autotransporter_adhesion"/>
</dbReference>
<dbReference type="InterPro" id="IPR013425">
    <property type="entry name" value="Autotrns_rpt"/>
</dbReference>
<comment type="caution">
    <text evidence="3">The sequence shown here is derived from an EMBL/GenBank/DDBJ whole genome shotgun (WGS) entry which is preliminary data.</text>
</comment>
<dbReference type="GO" id="GO:0019867">
    <property type="term" value="C:outer membrane"/>
    <property type="evidence" value="ECO:0007669"/>
    <property type="project" value="InterPro"/>
</dbReference>
<keyword evidence="4" id="KW-1185">Reference proteome</keyword>
<dbReference type="NCBIfam" id="TIGR01414">
    <property type="entry name" value="autotrans_barl"/>
    <property type="match status" value="1"/>
</dbReference>
<dbReference type="PRINTS" id="PR01484">
    <property type="entry name" value="PRTACTNFAMLY"/>
</dbReference>
<evidence type="ECO:0000313" key="3">
    <source>
        <dbReference type="EMBL" id="OAM91511.1"/>
    </source>
</evidence>
<evidence type="ECO:0000313" key="4">
    <source>
        <dbReference type="Proteomes" id="UP000078486"/>
    </source>
</evidence>
<dbReference type="PANTHER" id="PTHR35037">
    <property type="entry name" value="C-TERMINAL REGION OF AIDA-LIKE PROTEIN"/>
    <property type="match status" value="1"/>
</dbReference>
<feature type="domain" description="Autotransporter" evidence="2">
    <location>
        <begin position="1519"/>
        <end position="1788"/>
    </location>
</feature>
<dbReference type="InterPro" id="IPR004899">
    <property type="entry name" value="Pertactin_central"/>
</dbReference>
<dbReference type="EMBL" id="LRRQ01000024">
    <property type="protein sequence ID" value="OAM91511.1"/>
    <property type="molecule type" value="Genomic_DNA"/>
</dbReference>
<name>A0A178IP82_9BACT</name>
<dbReference type="Gene3D" id="2.160.20.20">
    <property type="match status" value="1"/>
</dbReference>
<dbReference type="SMART" id="SM00869">
    <property type="entry name" value="Autotransporter"/>
    <property type="match status" value="1"/>
</dbReference>
<dbReference type="InterPro" id="IPR005546">
    <property type="entry name" value="Autotransporte_beta"/>
</dbReference>
<dbReference type="NCBIfam" id="TIGR02601">
    <property type="entry name" value="autotrns_rpt"/>
    <property type="match status" value="2"/>
</dbReference>
<protein>
    <recommendedName>
        <fullName evidence="2">Autotransporter domain-containing protein</fullName>
    </recommendedName>
</protein>
<accession>A0A178IP82</accession>
<dbReference type="Proteomes" id="UP000078486">
    <property type="component" value="Unassembled WGS sequence"/>
</dbReference>
<dbReference type="STRING" id="1184151.AW736_02755"/>
<dbReference type="InterPro" id="IPR011050">
    <property type="entry name" value="Pectin_lyase_fold/virulence"/>
</dbReference>
<organism evidence="3 4">
    <name type="scientific">Termitidicoccus mucosus</name>
    <dbReference type="NCBI Taxonomy" id="1184151"/>
    <lineage>
        <taxon>Bacteria</taxon>
        <taxon>Pseudomonadati</taxon>
        <taxon>Verrucomicrobiota</taxon>
        <taxon>Opitutia</taxon>
        <taxon>Opitutales</taxon>
        <taxon>Opitutaceae</taxon>
        <taxon>Termitidicoccus</taxon>
    </lineage>
</organism>
<dbReference type="InterPro" id="IPR012332">
    <property type="entry name" value="Autotransporter_pectin_lyase_C"/>
</dbReference>
<dbReference type="Gene3D" id="2.40.128.130">
    <property type="entry name" value="Autotransporter beta-domain"/>
    <property type="match status" value="1"/>
</dbReference>